<sequence length="200" mass="23367">MDFIGEFFLDDISICNDLIDFFHNSEYSKGKHYEGHFYRGEEKYFNFNQKKSTEIDLNPSVFLDYPIIKTYINNLHKISKEYGKIYPQSQLVDPWCILEDPKIQYYKPGEGYFVPHCERSGPDMPSALRHLVFMTYLNTVTDGGGTEFLNYERVTNAVKGKTLIWPADWTHVHRGITSPSEDKYIITGWFSFKPMGVTNE</sequence>
<evidence type="ECO:0000313" key="2">
    <source>
        <dbReference type="EMBL" id="AIX22786.1"/>
    </source>
</evidence>
<organism evidence="2 3">
    <name type="scientific">Synechococcus phage ACG-2014c</name>
    <dbReference type="NCBI Taxonomy" id="1079998"/>
    <lineage>
        <taxon>Viruses</taxon>
        <taxon>Duplodnaviria</taxon>
        <taxon>Heunggongvirae</taxon>
        <taxon>Uroviricota</taxon>
        <taxon>Caudoviricetes</taxon>
        <taxon>Pantevenvirales</taxon>
        <taxon>Kyanoviridae</taxon>
        <taxon>Namakavirus</taxon>
        <taxon>Namakavirus smbcm6</taxon>
    </lineage>
</organism>
<evidence type="ECO:0000313" key="3">
    <source>
        <dbReference type="Proteomes" id="UP000185278"/>
    </source>
</evidence>
<proteinExistence type="predicted"/>
<evidence type="ECO:0000259" key="1">
    <source>
        <dbReference type="Pfam" id="PF13640"/>
    </source>
</evidence>
<dbReference type="Proteomes" id="UP000185278">
    <property type="component" value="Segment"/>
</dbReference>
<accession>A0A0E3F8K5</accession>
<reference evidence="2 3" key="1">
    <citation type="submission" date="2013-12" db="EMBL/GenBank/DDBJ databases">
        <title>Ecological redundancy of diverse viral populations within a natural community.</title>
        <authorList>
            <person name="Gregory A.C."/>
            <person name="LaButti K."/>
            <person name="Copeland A."/>
            <person name="Woyke T."/>
            <person name="Sullivan M.B."/>
        </authorList>
    </citation>
    <scope>NUCLEOTIDE SEQUENCE [LARGE SCALE GENOMIC DNA]</scope>
    <source>
        <strain evidence="2">Syn7803C98</strain>
    </source>
</reference>
<feature type="domain" description="Prolyl 4-hydroxylase alpha subunit Fe(2+) 2OG dioxygenase" evidence="1">
    <location>
        <begin position="103"/>
        <end position="190"/>
    </location>
</feature>
<dbReference type="Pfam" id="PF13640">
    <property type="entry name" value="2OG-FeII_Oxy_3"/>
    <property type="match status" value="1"/>
</dbReference>
<gene>
    <name evidence="2" type="ORF">Syn7803C98_18</name>
</gene>
<dbReference type="Gene3D" id="2.60.120.620">
    <property type="entry name" value="q2cbj1_9rhob like domain"/>
    <property type="match status" value="1"/>
</dbReference>
<dbReference type="EMBL" id="KJ019064">
    <property type="protein sequence ID" value="AIX22786.1"/>
    <property type="molecule type" value="Genomic_DNA"/>
</dbReference>
<name>A0A0E3F8K5_9CAUD</name>
<protein>
    <recommendedName>
        <fullName evidence="1">Prolyl 4-hydroxylase alpha subunit Fe(2+) 2OG dioxygenase domain-containing protein</fullName>
    </recommendedName>
</protein>
<dbReference type="InterPro" id="IPR044862">
    <property type="entry name" value="Pro_4_hyd_alph_FE2OG_OXY"/>
</dbReference>